<gene>
    <name evidence="1" type="primary">Nfu_g_1_016981</name>
</gene>
<organism evidence="1">
    <name type="scientific">Nothobranchius korthausae</name>
    <dbReference type="NCBI Taxonomy" id="1143690"/>
    <lineage>
        <taxon>Eukaryota</taxon>
        <taxon>Metazoa</taxon>
        <taxon>Chordata</taxon>
        <taxon>Craniata</taxon>
        <taxon>Vertebrata</taxon>
        <taxon>Euteleostomi</taxon>
        <taxon>Actinopterygii</taxon>
        <taxon>Neopterygii</taxon>
        <taxon>Teleostei</taxon>
        <taxon>Neoteleostei</taxon>
        <taxon>Acanthomorphata</taxon>
        <taxon>Ovalentaria</taxon>
        <taxon>Atherinomorphae</taxon>
        <taxon>Cyprinodontiformes</taxon>
        <taxon>Nothobranchiidae</taxon>
        <taxon>Nothobranchius</taxon>
    </lineage>
</organism>
<reference evidence="1" key="1">
    <citation type="submission" date="2016-05" db="EMBL/GenBank/DDBJ databases">
        <authorList>
            <person name="Lavstsen T."/>
            <person name="Jespersen J.S."/>
        </authorList>
    </citation>
    <scope>NUCLEOTIDE SEQUENCE</scope>
    <source>
        <tissue evidence="1">Brain</tissue>
    </source>
</reference>
<evidence type="ECO:0000313" key="1">
    <source>
        <dbReference type="EMBL" id="SBQ79382.1"/>
    </source>
</evidence>
<sequence length="125" mass="14361">GVCSPLQREGRHHQNMLSSQRNVVLDTSESLPEETLDSFILVEAESLDKVFSSVRPTTCVLDPTRFFKQFYDSFRDEVLTMMNCSLQTGVFPATFKRAVVRPLLKKNNLEFNDLNNYRPVSNLPF</sequence>
<protein>
    <submittedName>
        <fullName evidence="1">Uncharacterized protein</fullName>
    </submittedName>
</protein>
<name>A0A1A8H7S9_9TELE</name>
<feature type="non-terminal residue" evidence="1">
    <location>
        <position position="1"/>
    </location>
</feature>
<reference evidence="1" key="2">
    <citation type="submission" date="2016-06" db="EMBL/GenBank/DDBJ databases">
        <title>The genome of a short-lived fish provides insights into sex chromosome evolution and the genetic control of aging.</title>
        <authorList>
            <person name="Reichwald K."/>
            <person name="Felder M."/>
            <person name="Petzold A."/>
            <person name="Koch P."/>
            <person name="Groth M."/>
            <person name="Platzer M."/>
        </authorList>
    </citation>
    <scope>NUCLEOTIDE SEQUENCE</scope>
    <source>
        <tissue evidence="1">Brain</tissue>
    </source>
</reference>
<accession>A0A1A8H7S9</accession>
<dbReference type="AlphaFoldDB" id="A0A1A8H7S9"/>
<feature type="non-terminal residue" evidence="1">
    <location>
        <position position="125"/>
    </location>
</feature>
<proteinExistence type="predicted"/>
<dbReference type="EMBL" id="HAEC01011166">
    <property type="protein sequence ID" value="SBQ79382.1"/>
    <property type="molecule type" value="Transcribed_RNA"/>
</dbReference>